<evidence type="ECO:0000256" key="1">
    <source>
        <dbReference type="ARBA" id="ARBA00008520"/>
    </source>
</evidence>
<dbReference type="HOGENOM" id="CLU_031285_10_0_9"/>
<organism evidence="4 5">
    <name type="scientific">Halobacteroides halobius (strain ATCC 35273 / DSM 5150 / MD-1)</name>
    <dbReference type="NCBI Taxonomy" id="748449"/>
    <lineage>
        <taxon>Bacteria</taxon>
        <taxon>Bacillati</taxon>
        <taxon>Bacillota</taxon>
        <taxon>Clostridia</taxon>
        <taxon>Halanaerobiales</taxon>
        <taxon>Halobacteroidaceae</taxon>
        <taxon>Halobacteroides</taxon>
    </lineage>
</organism>
<name>L0K9J5_HALHC</name>
<dbReference type="STRING" id="748449.Halha_1750"/>
<dbReference type="InterPro" id="IPR006061">
    <property type="entry name" value="SBP_1_CS"/>
</dbReference>
<dbReference type="GO" id="GO:0042956">
    <property type="term" value="P:maltodextrin transmembrane transport"/>
    <property type="evidence" value="ECO:0007669"/>
    <property type="project" value="TreeGrafter"/>
</dbReference>
<dbReference type="GO" id="GO:1901982">
    <property type="term" value="F:maltose binding"/>
    <property type="evidence" value="ECO:0007669"/>
    <property type="project" value="TreeGrafter"/>
</dbReference>
<accession>L0K9J5</accession>
<proteinExistence type="inferred from homology"/>
<keyword evidence="2" id="KW-0813">Transport</keyword>
<dbReference type="GO" id="GO:0015768">
    <property type="term" value="P:maltose transport"/>
    <property type="evidence" value="ECO:0007669"/>
    <property type="project" value="TreeGrafter"/>
</dbReference>
<dbReference type="CDD" id="cd14748">
    <property type="entry name" value="PBP2_UgpB"/>
    <property type="match status" value="1"/>
</dbReference>
<dbReference type="GO" id="GO:0055085">
    <property type="term" value="P:transmembrane transport"/>
    <property type="evidence" value="ECO:0007669"/>
    <property type="project" value="InterPro"/>
</dbReference>
<dbReference type="PANTHER" id="PTHR30061:SF50">
    <property type="entry name" value="MALTOSE_MALTODEXTRIN-BINDING PERIPLASMIC PROTEIN"/>
    <property type="match status" value="1"/>
</dbReference>
<gene>
    <name evidence="4" type="ordered locus">Halha_1750</name>
</gene>
<dbReference type="PANTHER" id="PTHR30061">
    <property type="entry name" value="MALTOSE-BINDING PERIPLASMIC PROTEIN"/>
    <property type="match status" value="1"/>
</dbReference>
<evidence type="ECO:0000313" key="5">
    <source>
        <dbReference type="Proteomes" id="UP000010880"/>
    </source>
</evidence>
<dbReference type="Pfam" id="PF01547">
    <property type="entry name" value="SBP_bac_1"/>
    <property type="match status" value="1"/>
</dbReference>
<dbReference type="KEGG" id="hhl:Halha_1750"/>
<dbReference type="RefSeq" id="WP_015327402.1">
    <property type="nucleotide sequence ID" value="NC_019978.1"/>
</dbReference>
<evidence type="ECO:0000313" key="4">
    <source>
        <dbReference type="EMBL" id="AGB41686.1"/>
    </source>
</evidence>
<protein>
    <submittedName>
        <fullName evidence="4">ABC-type sugar transport system, periplasmic component</fullName>
    </submittedName>
</protein>
<keyword evidence="4" id="KW-0762">Sugar transport</keyword>
<dbReference type="Gene3D" id="3.40.190.10">
    <property type="entry name" value="Periplasmic binding protein-like II"/>
    <property type="match status" value="2"/>
</dbReference>
<sequence>MFNKKKISLSLVLVLVVGFLFSTNAFVDAWWIFGDDEEKNQEKVLEMWTREVSAQVIKPAIKEFNTKNKNIEIQLTSIPQSNFADKFATALASGSAPDIVSIDLVLVPYFSSVNAFKDITEKYNSLKFKNQLVNNMVRLGKYKGRQYALPFSSDVSALLYNKDHFREVGLDPEKPPKTWEELREYAKKLTTKEHYGYGFSGANGGAQMFTFMPYVWGNGGQILNNSKTKSIFNSPETREAFNLYKNLLENKVVPPGSVSYGWVQAQGAFTSGKVSMYPSGNFMVSLLNKKYPNLDFGVALLPKSEDGSHSSFAGGELIAIPKNSDYPKAAWKFIKYALSKKVQVNYFAKNGTIPVRKDFFDNKYFEANPVYKVFTKALTVANTPKTIRYRQLINPLVTTVQMILNGKTTTKEALSKFDTRVNQILKN</sequence>
<dbReference type="Proteomes" id="UP000010880">
    <property type="component" value="Chromosome"/>
</dbReference>
<comment type="similarity">
    <text evidence="1">Belongs to the bacterial solute-binding protein 1 family.</text>
</comment>
<dbReference type="InterPro" id="IPR006059">
    <property type="entry name" value="SBP"/>
</dbReference>
<dbReference type="PROSITE" id="PS01037">
    <property type="entry name" value="SBP_BACTERIAL_1"/>
    <property type="match status" value="1"/>
</dbReference>
<dbReference type="eggNOG" id="COG1653">
    <property type="taxonomic scope" value="Bacteria"/>
</dbReference>
<dbReference type="EMBL" id="CP003359">
    <property type="protein sequence ID" value="AGB41686.1"/>
    <property type="molecule type" value="Genomic_DNA"/>
</dbReference>
<reference evidence="5" key="1">
    <citation type="submission" date="2012-02" db="EMBL/GenBank/DDBJ databases">
        <title>The complete genome of Halobacteroides halobius DSM 5150.</title>
        <authorList>
            <person name="Lucas S."/>
            <person name="Copeland A."/>
            <person name="Lapidus A."/>
            <person name="Glavina del Rio T."/>
            <person name="Dalin E."/>
            <person name="Tice H."/>
            <person name="Bruce D."/>
            <person name="Goodwin L."/>
            <person name="Pitluck S."/>
            <person name="Peters L."/>
            <person name="Mikhailova N."/>
            <person name="Gu W."/>
            <person name="Kyrpides N."/>
            <person name="Mavromatis K."/>
            <person name="Ivanova N."/>
            <person name="Brettin T."/>
            <person name="Detter J.C."/>
            <person name="Han C."/>
            <person name="Larimer F."/>
            <person name="Land M."/>
            <person name="Hauser L."/>
            <person name="Markowitz V."/>
            <person name="Cheng J.-F."/>
            <person name="Hugenholtz P."/>
            <person name="Woyke T."/>
            <person name="Wu D."/>
            <person name="Tindall B."/>
            <person name="Pomrenke H."/>
            <person name="Brambilla E."/>
            <person name="Klenk H.-P."/>
            <person name="Eisen J.A."/>
        </authorList>
    </citation>
    <scope>NUCLEOTIDE SEQUENCE [LARGE SCALE GENOMIC DNA]</scope>
    <source>
        <strain evidence="5">ATCC 35273 / DSM 5150 / MD-1</strain>
    </source>
</reference>
<keyword evidence="3" id="KW-0732">Signal</keyword>
<evidence type="ECO:0000256" key="2">
    <source>
        <dbReference type="ARBA" id="ARBA00022448"/>
    </source>
</evidence>
<dbReference type="PATRIC" id="fig|748449.3.peg.1702"/>
<dbReference type="AlphaFoldDB" id="L0K9J5"/>
<dbReference type="GO" id="GO:0055052">
    <property type="term" value="C:ATP-binding cassette (ABC) transporter complex, substrate-binding subunit-containing"/>
    <property type="evidence" value="ECO:0007669"/>
    <property type="project" value="TreeGrafter"/>
</dbReference>
<keyword evidence="5" id="KW-1185">Reference proteome</keyword>
<dbReference type="SUPFAM" id="SSF53850">
    <property type="entry name" value="Periplasmic binding protein-like II"/>
    <property type="match status" value="1"/>
</dbReference>
<evidence type="ECO:0000256" key="3">
    <source>
        <dbReference type="ARBA" id="ARBA00022729"/>
    </source>
</evidence>
<dbReference type="OrthoDB" id="383712at2"/>